<feature type="compositionally biased region" description="Polar residues" evidence="2">
    <location>
        <begin position="1360"/>
        <end position="1371"/>
    </location>
</feature>
<dbReference type="Pfam" id="PF13271">
    <property type="entry name" value="DUF4062"/>
    <property type="match status" value="1"/>
</dbReference>
<evidence type="ECO:0000256" key="2">
    <source>
        <dbReference type="SAM" id="MobiDB-lite"/>
    </source>
</evidence>
<evidence type="ECO:0000313" key="6">
    <source>
        <dbReference type="RefSeq" id="XP_022099078.1"/>
    </source>
</evidence>
<keyword evidence="5" id="KW-1185">Reference proteome</keyword>
<feature type="compositionally biased region" description="Polar residues" evidence="2">
    <location>
        <begin position="908"/>
        <end position="939"/>
    </location>
</feature>
<dbReference type="GO" id="GO:0080008">
    <property type="term" value="C:Cul4-RING E3 ubiquitin ligase complex"/>
    <property type="evidence" value="ECO:0007669"/>
    <property type="project" value="TreeGrafter"/>
</dbReference>
<dbReference type="InterPro" id="IPR025139">
    <property type="entry name" value="DUF4062"/>
</dbReference>
<dbReference type="PANTHER" id="PTHR19860">
    <property type="entry name" value="DDB1- AND CUL4-ASSOCIATED FACTOR 12-RELATED"/>
    <property type="match status" value="1"/>
</dbReference>
<dbReference type="SUPFAM" id="SSF48452">
    <property type="entry name" value="TPR-like"/>
    <property type="match status" value="1"/>
</dbReference>
<dbReference type="GeneID" id="110983816"/>
<dbReference type="OrthoDB" id="2325716at2759"/>
<feature type="compositionally biased region" description="Polar residues" evidence="2">
    <location>
        <begin position="1510"/>
        <end position="1528"/>
    </location>
</feature>
<organism evidence="5 6">
    <name type="scientific">Acanthaster planci</name>
    <name type="common">Crown-of-thorns starfish</name>
    <dbReference type="NCBI Taxonomy" id="133434"/>
    <lineage>
        <taxon>Eukaryota</taxon>
        <taxon>Metazoa</taxon>
        <taxon>Echinodermata</taxon>
        <taxon>Eleutherozoa</taxon>
        <taxon>Asterozoa</taxon>
        <taxon>Asteroidea</taxon>
        <taxon>Valvatacea</taxon>
        <taxon>Valvatida</taxon>
        <taxon>Acanthasteridae</taxon>
        <taxon>Acanthaster</taxon>
    </lineage>
</organism>
<dbReference type="Gene3D" id="1.25.40.10">
    <property type="entry name" value="Tetratricopeptide repeat domain"/>
    <property type="match status" value="1"/>
</dbReference>
<dbReference type="PANTHER" id="PTHR19860:SF18">
    <property type="entry name" value="DUF4062 DOMAIN-CONTAINING PROTEIN"/>
    <property type="match status" value="1"/>
</dbReference>
<reference evidence="6" key="1">
    <citation type="submission" date="2025-08" db="UniProtKB">
        <authorList>
            <consortium name="RefSeq"/>
        </authorList>
    </citation>
    <scope>IDENTIFICATION</scope>
</reference>
<feature type="region of interest" description="Disordered" evidence="2">
    <location>
        <begin position="1510"/>
        <end position="1574"/>
    </location>
</feature>
<sequence length="1650" mass="184207">MPEFGRSPLRRSLSSIGRQVSYRQPVRPFISSTFLDFSEERDHLVKRIFPQLHSLCHQRGSHFSPVDLRWGINEEQSQSGHVISLCLDYVNSCSPFFICLLGERYGSHRPQDAKPLQPGTDMDKKDLTWLDKNYLVAAANGHNWVLQEAYQCCSVTELEIIQAAYLNDSQYCRFYFRDVRHIEDKFTDLSQVEREGQLQAYRSENAKTELLVRDLKRRLVNKGLPVRFFRTTEELGEKVLQDWKSIIDQLFPPLHDVTSDVDSEQFHEWMAHEAYAETRRRVFVQTSHISELFEQLDAHGILALEEELKDCKVQQEGCGSVNGTVKGRKPIESVQPVRSSILTLVGERGCGKTAIVANWVQHFKKSSPGLRVLAHFVGSSALSTDITSFLRRVTYELRGEFVGNQNETSGDTEDMSNFHHICEAFVAAVAMGPCVLVLDGIDELSGTLGQSMHQVKEMSWLPATMPPQCQIILTTVRSDLTYKTLSQRGDTQVLPVPLFKDKGQKSAMVANNLAIHCKCLDRGQMEKVVTSKLSDRPLFLSILANELRVCGTYRNLDKVLEQYVEAATFRDLWKCVIHRWIRDYGWTTDGRSTSASSDSSLEDMSGWVAEVLRLISCSRNGLSEPEILELLRMMGYTGEAKVTPFDFALFRSATFDALVERPGGLMSFFHQHLREAVEHSLLGMISGTAGLPDSPNASAVNFLTVGLNRQKRRCHEALASYFLKQPHSLRRTGELPWQLEKCGDIQSLYNILTEPQVFLMMSQDSIQSVALKLDLLRYWQRLGRNGYNIAEAYEKMVTTARAAQESALNDSGGNSTNGTIAVASSGSSRPESGGKVLQSPFKKPRPKLSVIEESVASDSPSPSPVKTSEMFISEVTITCEADTTTYSSISVEQDMTASAAWNVKESMVSASQKHPTTASSSKRSKNRTTPNAVRASSSSDTDEGEVWEDARDGTEPHSDEGARDGTEPHSDEDKDIFYEFKPQDRCKLAVLAMHAGKVLAEKSCFMQSERLLQLAYEEIKTKFPLSTPEHQLLVKVEENLGDLHRFQLHKNEAKKFYCKALDTLSNIAANKSDDIYRQLQESQGRLLTHLGHMAVKEYRSGAQEAETILQKASQCMRGANSIAGLATAQFILGLVQVKKSDYLAAEKCLLEALGTRERWYGKSHPHVGEVLDELGGLLSNTKNLQRYDRIMAEAHFRRALLIRTQSFGRDHLLVGTSLFHLGRLLKCSGSQQCKTEAVTLLGRAQDIRTTHLGANHFLTKAVRQALKEVQQQLTSGDYDYAPVKQPDRRTKQRPYSALSWHEADLMGFEKQARAKSAQQGVERSDSKAQQTKTDRRRTSSHVDLPSTPKQEESKSHDSGGVNSKARSNSVPNIRDGATPLNRDSAPPLAGKGFCTEPEQAAKYNGKDKGVRSGQGAGKSQRPRSVHGTFRSGQRKPGRKAASANSPVRAHHTEIMNNSARTQQRERQGDLQSLCLIPRQNARGDTTAPLQGVDSAPNSKDAFKRFSTWSAGTYDSWPRSTQSRGQGASSAGERGTSPGRRPYSSSSQVSHTSHRSRCDVPSALQMHPSNDRTIRGPHSQIQAILGEPSCPRPVQPKVLHTSAWWHEPGGYPRKPNDIYPPRRHQKRPASRPPLESSNRFSVLASMADNDN</sequence>
<feature type="region of interest" description="Disordered" evidence="2">
    <location>
        <begin position="1311"/>
        <end position="1468"/>
    </location>
</feature>
<feature type="compositionally biased region" description="Basic and acidic residues" evidence="2">
    <location>
        <begin position="1322"/>
        <end position="1337"/>
    </location>
</feature>
<evidence type="ECO:0000313" key="5">
    <source>
        <dbReference type="Proteomes" id="UP000694845"/>
    </source>
</evidence>
<keyword evidence="1" id="KW-0677">Repeat</keyword>
<dbReference type="KEGG" id="aplc:110983816"/>
<dbReference type="Pfam" id="PF24883">
    <property type="entry name" value="NPHP3_N"/>
    <property type="match status" value="1"/>
</dbReference>
<proteinExistence type="predicted"/>
<dbReference type="InterPro" id="IPR051191">
    <property type="entry name" value="DCAF12"/>
</dbReference>
<protein>
    <submittedName>
        <fullName evidence="6">Uncharacterized protein LOC110983816 isoform X1</fullName>
    </submittedName>
</protein>
<dbReference type="InterPro" id="IPR027417">
    <property type="entry name" value="P-loop_NTPase"/>
</dbReference>
<dbReference type="RefSeq" id="XP_022099078.1">
    <property type="nucleotide sequence ID" value="XM_022243386.1"/>
</dbReference>
<dbReference type="InterPro" id="IPR056884">
    <property type="entry name" value="NPHP3-like_N"/>
</dbReference>
<feature type="region of interest" description="Disordered" evidence="2">
    <location>
        <begin position="906"/>
        <end position="973"/>
    </location>
</feature>
<feature type="domain" description="DUF4062" evidence="3">
    <location>
        <begin position="29"/>
        <end position="111"/>
    </location>
</feature>
<feature type="region of interest" description="Disordered" evidence="2">
    <location>
        <begin position="1277"/>
        <end position="1296"/>
    </location>
</feature>
<feature type="domain" description="Nephrocystin 3-like N-terminal" evidence="4">
    <location>
        <begin position="337"/>
        <end position="447"/>
    </location>
</feature>
<evidence type="ECO:0000259" key="4">
    <source>
        <dbReference type="Pfam" id="PF24883"/>
    </source>
</evidence>
<gene>
    <name evidence="6" type="primary">LOC110983816</name>
</gene>
<dbReference type="Gene3D" id="3.40.50.300">
    <property type="entry name" value="P-loop containing nucleotide triphosphate hydrolases"/>
    <property type="match status" value="1"/>
</dbReference>
<accession>A0A8B7Z0F2</accession>
<name>A0A8B7Z0F2_ACAPL</name>
<feature type="compositionally biased region" description="Polar residues" evidence="2">
    <location>
        <begin position="807"/>
        <end position="830"/>
    </location>
</feature>
<feature type="region of interest" description="Disordered" evidence="2">
    <location>
        <begin position="1603"/>
        <end position="1650"/>
    </location>
</feature>
<dbReference type="Proteomes" id="UP000694845">
    <property type="component" value="Unplaced"/>
</dbReference>
<feature type="region of interest" description="Disordered" evidence="2">
    <location>
        <begin position="807"/>
        <end position="845"/>
    </location>
</feature>
<dbReference type="SUPFAM" id="SSF52540">
    <property type="entry name" value="P-loop containing nucleoside triphosphate hydrolases"/>
    <property type="match status" value="1"/>
</dbReference>
<dbReference type="InterPro" id="IPR011990">
    <property type="entry name" value="TPR-like_helical_dom_sf"/>
</dbReference>
<feature type="compositionally biased region" description="Basic and acidic residues" evidence="2">
    <location>
        <begin position="948"/>
        <end position="973"/>
    </location>
</feature>
<evidence type="ECO:0000256" key="1">
    <source>
        <dbReference type="ARBA" id="ARBA00022737"/>
    </source>
</evidence>
<evidence type="ECO:0000259" key="3">
    <source>
        <dbReference type="Pfam" id="PF13271"/>
    </source>
</evidence>